<keyword evidence="2" id="KW-1185">Reference proteome</keyword>
<dbReference type="InterPro" id="IPR012833">
    <property type="entry name" value="NrdD"/>
</dbReference>
<accession>A0A1I0BGE3</accession>
<organism evidence="1 2">
    <name type="scientific">Thomasclavelia cocleata</name>
    <dbReference type="NCBI Taxonomy" id="69824"/>
    <lineage>
        <taxon>Bacteria</taxon>
        <taxon>Bacillati</taxon>
        <taxon>Bacillota</taxon>
        <taxon>Erysipelotrichia</taxon>
        <taxon>Erysipelotrichales</taxon>
        <taxon>Coprobacillaceae</taxon>
        <taxon>Thomasclavelia</taxon>
    </lineage>
</organism>
<dbReference type="PANTHER" id="PTHR21075">
    <property type="entry name" value="ANAEROBIC RIBONUCLEOSIDE-TRIPHOSPHATE REDUCTASE"/>
    <property type="match status" value="1"/>
</dbReference>
<dbReference type="GeneID" id="78287138"/>
<dbReference type="GO" id="GO:0009265">
    <property type="term" value="P:2'-deoxyribonucleotide biosynthetic process"/>
    <property type="evidence" value="ECO:0007669"/>
    <property type="project" value="TreeGrafter"/>
</dbReference>
<reference evidence="2" key="1">
    <citation type="submission" date="2016-10" db="EMBL/GenBank/DDBJ databases">
        <authorList>
            <person name="Varghese N."/>
            <person name="Submissions S."/>
        </authorList>
    </citation>
    <scope>NUCLEOTIDE SEQUENCE [LARGE SCALE GENOMIC DNA]</scope>
    <source>
        <strain evidence="2">DSM 1551</strain>
    </source>
</reference>
<dbReference type="GO" id="GO:0008998">
    <property type="term" value="F:ribonucleoside-triphosphate reductase (thioredoxin) activity"/>
    <property type="evidence" value="ECO:0007669"/>
    <property type="project" value="InterPro"/>
</dbReference>
<dbReference type="Proteomes" id="UP000198558">
    <property type="component" value="Unassembled WGS sequence"/>
</dbReference>
<dbReference type="Gene3D" id="3.20.70.20">
    <property type="match status" value="1"/>
</dbReference>
<dbReference type="SUPFAM" id="SSF51998">
    <property type="entry name" value="PFL-like glycyl radical enzymes"/>
    <property type="match status" value="1"/>
</dbReference>
<dbReference type="GO" id="GO:0006260">
    <property type="term" value="P:DNA replication"/>
    <property type="evidence" value="ECO:0007669"/>
    <property type="project" value="InterPro"/>
</dbReference>
<sequence length="321" mass="36693">MCRSFLQPYYDKNNEPKFYGRFNQGVVTLSLPDIALSSNKNFDKFWQIFNERLDLCFKALMVRHNSLKGTKSDVAPILWQHGAYARLNKGEIINKLLFNDYSSISLGYAGLYECVKYMTGESHTKEKGRIFGENILKKLNDACSKWKKETNIGFSIYGSPIESTTYKFAKCLRERFGLVEGITDKDYITNSYHITPSQQIDAFSKLSLESEFQKLSLGGAISYIETPNMTKNIEALLEVIKHIYNTNMYAEINTTTSYCHECGCTDISMGDDLRFHCPQCGNDNFNKMNIALRICGYISTNPFNDGRAQDIHDRVYHLGAE</sequence>
<evidence type="ECO:0000313" key="2">
    <source>
        <dbReference type="Proteomes" id="UP000198558"/>
    </source>
</evidence>
<gene>
    <name evidence="1" type="ORF">SAMN04489758_10192</name>
</gene>
<dbReference type="GO" id="GO:0004748">
    <property type="term" value="F:ribonucleoside-diphosphate reductase activity, thioredoxin disulfide as acceptor"/>
    <property type="evidence" value="ECO:0007669"/>
    <property type="project" value="TreeGrafter"/>
</dbReference>
<dbReference type="OrthoDB" id="9804622at2"/>
<evidence type="ECO:0000313" key="1">
    <source>
        <dbReference type="EMBL" id="SET05270.1"/>
    </source>
</evidence>
<name>A0A1I0BGE3_9FIRM</name>
<dbReference type="GO" id="GO:0031250">
    <property type="term" value="C:anaerobic ribonucleoside-triphosphate reductase complex"/>
    <property type="evidence" value="ECO:0007669"/>
    <property type="project" value="TreeGrafter"/>
</dbReference>
<dbReference type="EMBL" id="FOIN01000001">
    <property type="protein sequence ID" value="SET05270.1"/>
    <property type="molecule type" value="Genomic_DNA"/>
</dbReference>
<protein>
    <submittedName>
        <fullName evidence="1">Anaerobic ribonucleoside-triphosphate reductase</fullName>
    </submittedName>
</protein>
<dbReference type="PANTHER" id="PTHR21075:SF0">
    <property type="entry name" value="ANAEROBIC RIBONUCLEOSIDE-TRIPHOSPHATE REDUCTASE"/>
    <property type="match status" value="1"/>
</dbReference>
<dbReference type="AlphaFoldDB" id="A0A1I0BGE3"/>
<proteinExistence type="predicted"/>
<dbReference type="Pfam" id="PF13597">
    <property type="entry name" value="NRDD"/>
    <property type="match status" value="1"/>
</dbReference>
<dbReference type="RefSeq" id="WP_092351712.1">
    <property type="nucleotide sequence ID" value="NZ_FOIN01000001.1"/>
</dbReference>